<feature type="region of interest" description="Disordered" evidence="1">
    <location>
        <begin position="77"/>
        <end position="115"/>
    </location>
</feature>
<feature type="transmembrane region" description="Helical" evidence="2">
    <location>
        <begin position="39"/>
        <end position="60"/>
    </location>
</feature>
<name>A0A2M9CPL8_9CELL</name>
<dbReference type="AlphaFoldDB" id="A0A2M9CPL8"/>
<dbReference type="Proteomes" id="UP000231693">
    <property type="component" value="Unassembled WGS sequence"/>
</dbReference>
<evidence type="ECO:0000313" key="3">
    <source>
        <dbReference type="EMBL" id="PJJ73842.1"/>
    </source>
</evidence>
<protein>
    <submittedName>
        <fullName evidence="3">Uncharacterized protein</fullName>
    </submittedName>
</protein>
<feature type="transmembrane region" description="Helical" evidence="2">
    <location>
        <begin position="14"/>
        <end position="33"/>
    </location>
</feature>
<keyword evidence="2" id="KW-0472">Membrane</keyword>
<evidence type="ECO:0000256" key="2">
    <source>
        <dbReference type="SAM" id="Phobius"/>
    </source>
</evidence>
<dbReference type="EMBL" id="PGFE01000002">
    <property type="protein sequence ID" value="PJJ73842.1"/>
    <property type="molecule type" value="Genomic_DNA"/>
</dbReference>
<gene>
    <name evidence="3" type="ORF">CLV28_1324</name>
</gene>
<dbReference type="RefSeq" id="WP_100422542.1">
    <property type="nucleotide sequence ID" value="NZ_BOOX01000002.1"/>
</dbReference>
<evidence type="ECO:0000313" key="4">
    <source>
        <dbReference type="Proteomes" id="UP000231693"/>
    </source>
</evidence>
<sequence>MTEVHAHAALRHRVGLLALAASVWVVVAWTVGGPTTQDLVVLLVGAAVLVVGLAVLGLTARTASWARAVRAVAPVSDGGPGHLPAGDHPAPAAPLLPGTVRARAPGRSVRRPRTP</sequence>
<organism evidence="3 4">
    <name type="scientific">Sediminihabitans luteus</name>
    <dbReference type="NCBI Taxonomy" id="1138585"/>
    <lineage>
        <taxon>Bacteria</taxon>
        <taxon>Bacillati</taxon>
        <taxon>Actinomycetota</taxon>
        <taxon>Actinomycetes</taxon>
        <taxon>Micrococcales</taxon>
        <taxon>Cellulomonadaceae</taxon>
        <taxon>Sediminihabitans</taxon>
    </lineage>
</organism>
<keyword evidence="4" id="KW-1185">Reference proteome</keyword>
<comment type="caution">
    <text evidence="3">The sequence shown here is derived from an EMBL/GenBank/DDBJ whole genome shotgun (WGS) entry which is preliminary data.</text>
</comment>
<accession>A0A2M9CPL8</accession>
<keyword evidence="2" id="KW-0812">Transmembrane</keyword>
<keyword evidence="2" id="KW-1133">Transmembrane helix</keyword>
<evidence type="ECO:0000256" key="1">
    <source>
        <dbReference type="SAM" id="MobiDB-lite"/>
    </source>
</evidence>
<proteinExistence type="predicted"/>
<reference evidence="3 4" key="1">
    <citation type="submission" date="2017-11" db="EMBL/GenBank/DDBJ databases">
        <title>Genomic Encyclopedia of Archaeal and Bacterial Type Strains, Phase II (KMG-II): From Individual Species to Whole Genera.</title>
        <authorList>
            <person name="Goeker M."/>
        </authorList>
    </citation>
    <scope>NUCLEOTIDE SEQUENCE [LARGE SCALE GENOMIC DNA]</scope>
    <source>
        <strain evidence="3 4">DSM 25478</strain>
    </source>
</reference>